<dbReference type="SUPFAM" id="SSF53756">
    <property type="entry name" value="UDP-Glycosyltransferase/glycogen phosphorylase"/>
    <property type="match status" value="1"/>
</dbReference>
<reference evidence="13 14" key="1">
    <citation type="submission" date="2024-03" db="EMBL/GenBank/DDBJ databases">
        <title>Adaptation during the transition from Ophiocordyceps entomopathogen to insect associate is accompanied by gene loss and intensified selection.</title>
        <authorList>
            <person name="Ward C.M."/>
            <person name="Onetto C.A."/>
            <person name="Borneman A.R."/>
        </authorList>
    </citation>
    <scope>NUCLEOTIDE SEQUENCE [LARGE SCALE GENOMIC DNA]</scope>
    <source>
        <strain evidence="13">AWRI1</strain>
        <tissue evidence="13">Single Adult Female</tissue>
    </source>
</reference>
<dbReference type="FunFam" id="3.40.50.2000:FF:000050">
    <property type="entry name" value="UDP-glucuronosyltransferase"/>
    <property type="match status" value="1"/>
</dbReference>
<comment type="similarity">
    <text evidence="2 11">Belongs to the UDP-glycosyltransferase family.</text>
</comment>
<accession>A0AAN9Y1U6</accession>
<dbReference type="Proteomes" id="UP001367676">
    <property type="component" value="Unassembled WGS sequence"/>
</dbReference>
<evidence type="ECO:0000256" key="2">
    <source>
        <dbReference type="ARBA" id="ARBA00009995"/>
    </source>
</evidence>
<dbReference type="SUPFAM" id="SSF51735">
    <property type="entry name" value="NAD(P)-binding Rossmann-fold domains"/>
    <property type="match status" value="1"/>
</dbReference>
<evidence type="ECO:0000256" key="4">
    <source>
        <dbReference type="ARBA" id="ARBA00022679"/>
    </source>
</evidence>
<dbReference type="PANTHER" id="PTHR48043">
    <property type="entry name" value="EG:EG0003.4 PROTEIN-RELATED"/>
    <property type="match status" value="1"/>
</dbReference>
<dbReference type="EMBL" id="JBBCAQ010000034">
    <property type="protein sequence ID" value="KAK7580030.1"/>
    <property type="molecule type" value="Genomic_DNA"/>
</dbReference>
<name>A0AAN9Y1U6_9HEMI</name>
<keyword evidence="9" id="KW-0325">Glycoprotein</keyword>
<protein>
    <recommendedName>
        <fullName evidence="15">UDP-glycosyltransferase</fullName>
    </recommendedName>
</protein>
<dbReference type="CDD" id="cd03784">
    <property type="entry name" value="GT1_Gtf-like"/>
    <property type="match status" value="1"/>
</dbReference>
<dbReference type="Pfam" id="PF00106">
    <property type="entry name" value="adh_short"/>
    <property type="match status" value="1"/>
</dbReference>
<dbReference type="InterPro" id="IPR035595">
    <property type="entry name" value="UDP_glycos_trans_CS"/>
</dbReference>
<gene>
    <name evidence="13" type="ORF">V9T40_000659</name>
</gene>
<sequence>MVQPLYAKSHDNFVSAIAKSLLSAGHYVTFITPFPESVKHINYTAINCGHPNDSSGFTNKMPIGEALKLSSDQTAIDTLGFEIMRTVCPSVIQLDEVQKILKSPTKLFDVVILELIFDFGDCFLPVAKKFDIPVIGTIATTSWLSMEWIMGNPSNPAINPTVISTYSYPMTYVQRLGNLWKYWSHLVFRNYYTFPELKKFYRKFFPNYFNFADQNEMSLVFSNSLPVLTPRSKVPTIINVGGLHIQPAKPLPENLRTFIDGAEHGVILFSIGSFIQSYNMPLEMLTIFRETFAQIPQRVLWKSEKHIKDLSGNVLVSKWFPQSDILAHKNIVAFISHCGISGMYEGLYNGVPMVLLPIYGDQIANAALFQQMGIGPKIDIPDLKKEKLLNALNDVINGTKYRRRVSEISNLIKDQPISPQESVVYWTEYVIRYNGAKHLKSPAVEMPLYQYLLLDVITLIVFIIFITVVELSDEIRQIPGTCKGKFYFIQCDITNEQELDRAFAIIKSEYGLPWILVNNAAVLGNNKFLGISNFAIYYFTRSISPGLVETPMTEDISYFTTTVPKVLSVEDVVKSCISILDTPPHVQDVVYLCYEVNMDV</sequence>
<dbReference type="Gene3D" id="3.40.50.2000">
    <property type="entry name" value="Glycogen Phosphorylase B"/>
    <property type="match status" value="1"/>
</dbReference>
<evidence type="ECO:0000256" key="8">
    <source>
        <dbReference type="ARBA" id="ARBA00023136"/>
    </source>
</evidence>
<evidence type="ECO:0000256" key="6">
    <source>
        <dbReference type="ARBA" id="ARBA00022824"/>
    </source>
</evidence>
<evidence type="ECO:0008006" key="15">
    <source>
        <dbReference type="Google" id="ProtNLM"/>
    </source>
</evidence>
<keyword evidence="8 12" id="KW-0472">Membrane</keyword>
<evidence type="ECO:0000313" key="14">
    <source>
        <dbReference type="Proteomes" id="UP001367676"/>
    </source>
</evidence>
<dbReference type="Gene3D" id="3.40.50.720">
    <property type="entry name" value="NAD(P)-binding Rossmann-like Domain"/>
    <property type="match status" value="1"/>
</dbReference>
<evidence type="ECO:0000256" key="10">
    <source>
        <dbReference type="ARBA" id="ARBA00046288"/>
    </source>
</evidence>
<organism evidence="13 14">
    <name type="scientific">Parthenolecanium corni</name>
    <dbReference type="NCBI Taxonomy" id="536013"/>
    <lineage>
        <taxon>Eukaryota</taxon>
        <taxon>Metazoa</taxon>
        <taxon>Ecdysozoa</taxon>
        <taxon>Arthropoda</taxon>
        <taxon>Hexapoda</taxon>
        <taxon>Insecta</taxon>
        <taxon>Pterygota</taxon>
        <taxon>Neoptera</taxon>
        <taxon>Paraneoptera</taxon>
        <taxon>Hemiptera</taxon>
        <taxon>Sternorrhyncha</taxon>
        <taxon>Coccoidea</taxon>
        <taxon>Coccidae</taxon>
        <taxon>Parthenolecanium</taxon>
    </lineage>
</organism>
<evidence type="ECO:0000313" key="13">
    <source>
        <dbReference type="EMBL" id="KAK7580030.1"/>
    </source>
</evidence>
<dbReference type="PROSITE" id="PS00375">
    <property type="entry name" value="UDPGT"/>
    <property type="match status" value="1"/>
</dbReference>
<feature type="transmembrane region" description="Helical" evidence="12">
    <location>
        <begin position="448"/>
        <end position="469"/>
    </location>
</feature>
<dbReference type="AlphaFoldDB" id="A0AAN9Y1U6"/>
<keyword evidence="6" id="KW-0256">Endoplasmic reticulum</keyword>
<evidence type="ECO:0000256" key="7">
    <source>
        <dbReference type="ARBA" id="ARBA00022989"/>
    </source>
</evidence>
<dbReference type="Pfam" id="PF00201">
    <property type="entry name" value="UDPGT"/>
    <property type="match status" value="1"/>
</dbReference>
<evidence type="ECO:0000256" key="1">
    <source>
        <dbReference type="ARBA" id="ARBA00004240"/>
    </source>
</evidence>
<keyword evidence="5 12" id="KW-0812">Transmembrane</keyword>
<dbReference type="GO" id="GO:0005783">
    <property type="term" value="C:endoplasmic reticulum"/>
    <property type="evidence" value="ECO:0007669"/>
    <property type="project" value="UniProtKB-SubCell"/>
</dbReference>
<dbReference type="InterPro" id="IPR036291">
    <property type="entry name" value="NAD(P)-bd_dom_sf"/>
</dbReference>
<evidence type="ECO:0000256" key="3">
    <source>
        <dbReference type="ARBA" id="ARBA00022676"/>
    </source>
</evidence>
<dbReference type="InterPro" id="IPR050271">
    <property type="entry name" value="UDP-glycosyltransferase"/>
</dbReference>
<evidence type="ECO:0000256" key="5">
    <source>
        <dbReference type="ARBA" id="ARBA00022692"/>
    </source>
</evidence>
<evidence type="ECO:0000256" key="12">
    <source>
        <dbReference type="SAM" id="Phobius"/>
    </source>
</evidence>
<keyword evidence="4 11" id="KW-0808">Transferase</keyword>
<evidence type="ECO:0000256" key="11">
    <source>
        <dbReference type="RuleBase" id="RU003718"/>
    </source>
</evidence>
<comment type="subcellular location">
    <subcellularLocation>
        <location evidence="10">Endomembrane system</location>
        <topology evidence="10">Single-pass type I membrane protein</topology>
    </subcellularLocation>
    <subcellularLocation>
        <location evidence="1">Endoplasmic reticulum</location>
    </subcellularLocation>
</comment>
<keyword evidence="14" id="KW-1185">Reference proteome</keyword>
<dbReference type="PANTHER" id="PTHR48043:SF145">
    <property type="entry name" value="FI06409P-RELATED"/>
    <property type="match status" value="1"/>
</dbReference>
<dbReference type="InterPro" id="IPR002347">
    <property type="entry name" value="SDR_fam"/>
</dbReference>
<proteinExistence type="inferred from homology"/>
<evidence type="ECO:0000256" key="9">
    <source>
        <dbReference type="ARBA" id="ARBA00023180"/>
    </source>
</evidence>
<keyword evidence="3 11" id="KW-0328">Glycosyltransferase</keyword>
<keyword evidence="7 12" id="KW-1133">Transmembrane helix</keyword>
<dbReference type="InterPro" id="IPR002213">
    <property type="entry name" value="UDP_glucos_trans"/>
</dbReference>
<dbReference type="GO" id="GO:0008194">
    <property type="term" value="F:UDP-glycosyltransferase activity"/>
    <property type="evidence" value="ECO:0007669"/>
    <property type="project" value="InterPro"/>
</dbReference>
<comment type="caution">
    <text evidence="13">The sequence shown here is derived from an EMBL/GenBank/DDBJ whole genome shotgun (WGS) entry which is preliminary data.</text>
</comment>